<dbReference type="PANTHER" id="PTHR18806">
    <property type="entry name" value="RBM25 PROTEIN"/>
    <property type="match status" value="1"/>
</dbReference>
<feature type="domain" description="RRM" evidence="4">
    <location>
        <begin position="70"/>
        <end position="147"/>
    </location>
</feature>
<dbReference type="Gene3D" id="1.20.1390.10">
    <property type="entry name" value="PWI domain"/>
    <property type="match status" value="1"/>
</dbReference>
<dbReference type="GO" id="GO:0006397">
    <property type="term" value="P:mRNA processing"/>
    <property type="evidence" value="ECO:0007669"/>
    <property type="project" value="UniProtKB-KW"/>
</dbReference>
<comment type="caution">
    <text evidence="6">The sequence shown here is derived from an EMBL/GenBank/DDBJ whole genome shotgun (WGS) entry which is preliminary data.</text>
</comment>
<dbReference type="GO" id="GO:0005681">
    <property type="term" value="C:spliceosomal complex"/>
    <property type="evidence" value="ECO:0007669"/>
    <property type="project" value="TreeGrafter"/>
</dbReference>
<keyword evidence="2" id="KW-0694">RNA-binding</keyword>
<dbReference type="SUPFAM" id="SSF101233">
    <property type="entry name" value="PWI domain"/>
    <property type="match status" value="1"/>
</dbReference>
<evidence type="ECO:0000256" key="1">
    <source>
        <dbReference type="ARBA" id="ARBA00022664"/>
    </source>
</evidence>
<dbReference type="Gene3D" id="3.30.70.330">
    <property type="match status" value="1"/>
</dbReference>
<dbReference type="InterPro" id="IPR035979">
    <property type="entry name" value="RBD_domain_sf"/>
</dbReference>
<evidence type="ECO:0000256" key="3">
    <source>
        <dbReference type="SAM" id="MobiDB-lite"/>
    </source>
</evidence>
<dbReference type="SUPFAM" id="SSF54928">
    <property type="entry name" value="RNA-binding domain, RBD"/>
    <property type="match status" value="1"/>
</dbReference>
<dbReference type="Proteomes" id="UP001304243">
    <property type="component" value="Unassembled WGS sequence"/>
</dbReference>
<keyword evidence="7" id="KW-1185">Reference proteome</keyword>
<evidence type="ECO:0000313" key="6">
    <source>
        <dbReference type="EMBL" id="KAK4511432.1"/>
    </source>
</evidence>
<dbReference type="InterPro" id="IPR036483">
    <property type="entry name" value="PWI_dom_sf"/>
</dbReference>
<dbReference type="Pfam" id="PF01480">
    <property type="entry name" value="PWI"/>
    <property type="match status" value="1"/>
</dbReference>
<feature type="compositionally biased region" description="Basic and acidic residues" evidence="3">
    <location>
        <begin position="295"/>
        <end position="327"/>
    </location>
</feature>
<evidence type="ECO:0000259" key="5">
    <source>
        <dbReference type="PROSITE" id="PS51025"/>
    </source>
</evidence>
<evidence type="ECO:0000259" key="4">
    <source>
        <dbReference type="PROSITE" id="PS50102"/>
    </source>
</evidence>
<dbReference type="InterPro" id="IPR002483">
    <property type="entry name" value="PWI_dom"/>
</dbReference>
<dbReference type="SMART" id="SM00311">
    <property type="entry name" value="PWI"/>
    <property type="match status" value="1"/>
</dbReference>
<reference evidence="6 7" key="1">
    <citation type="submission" date="2022-11" db="EMBL/GenBank/DDBJ databases">
        <title>Mucor velutinosus strain NIH1002 WGS.</title>
        <authorList>
            <person name="Subramanian P."/>
            <person name="Mullikin J.C."/>
            <person name="Segre J.A."/>
            <person name="Zelazny A.M."/>
        </authorList>
    </citation>
    <scope>NUCLEOTIDE SEQUENCE [LARGE SCALE GENOMIC DNA]</scope>
    <source>
        <strain evidence="6 7">NIH1002</strain>
    </source>
</reference>
<evidence type="ECO:0000256" key="2">
    <source>
        <dbReference type="PROSITE-ProRule" id="PRU00176"/>
    </source>
</evidence>
<organism evidence="6 7">
    <name type="scientific">Mucor velutinosus</name>
    <dbReference type="NCBI Taxonomy" id="708070"/>
    <lineage>
        <taxon>Eukaryota</taxon>
        <taxon>Fungi</taxon>
        <taxon>Fungi incertae sedis</taxon>
        <taxon>Mucoromycota</taxon>
        <taxon>Mucoromycotina</taxon>
        <taxon>Mucoromycetes</taxon>
        <taxon>Mucorales</taxon>
        <taxon>Mucorineae</taxon>
        <taxon>Mucoraceae</taxon>
        <taxon>Mucor</taxon>
    </lineage>
</organism>
<proteinExistence type="predicted"/>
<sequence>MDPYRNNQYGFRPPPLQQPPGGYPPAQMPPLGMPPNAASPMGLPPVAAGPPSAAPVPSTPPRDAQKDKLNTLFVGAIAAGVSDEWIETLLKTCGNLVHWKRTKDPSGNPKGFGFATYDDPDSVLCALRVLGGEKTDGVTLKAQDGSNVEKKMIVKADDNVRTHLEGHQRQQLQQDEAKTVASDDEKYNLVQQYIHAINAGQQPASAVAATPENAETTAEASIDKELAFFKERAAERDEHHPQQHQQRQQHEGRRDSNDYPRRRGDGFVKGPTEYHSHQPPPHLQHQQDMATDEEIERRRQEKHERDVENAYYQREKRFETRENQKLREYKKDMKRELELEEREIKDKAYWLERLANWDDDVEIAKGEEPYYHDRSRWRRMRESQRRREEERDEEDRRREIQEAEDEQARLEEEERRRKDSRFLNREADDGKIALKPTKLNFNMPIKRNTLGGVDEDEEEEAKKKRRVLVPLDYGDIDQVKTDYDDEEPISSEERQRRVKQLIDSIPSSQEDLWKYTVKWDELNEDLIETKLHPFVSKKIVDLLGMEEDDLVKFVLQFIRERKGPDELVSELEGALDEDALVFVMKLWRALIFETERKYKRL</sequence>
<dbReference type="PROSITE" id="PS51025">
    <property type="entry name" value="PWI"/>
    <property type="match status" value="1"/>
</dbReference>
<dbReference type="InterPro" id="IPR052768">
    <property type="entry name" value="RBM25"/>
</dbReference>
<gene>
    <name evidence="6" type="ORF">ATC70_012647</name>
</gene>
<accession>A0AAN7HY05</accession>
<feature type="region of interest" description="Disordered" evidence="3">
    <location>
        <begin position="362"/>
        <end position="422"/>
    </location>
</feature>
<dbReference type="InterPro" id="IPR000504">
    <property type="entry name" value="RRM_dom"/>
</dbReference>
<dbReference type="RefSeq" id="XP_064678098.1">
    <property type="nucleotide sequence ID" value="XM_064831818.1"/>
</dbReference>
<dbReference type="AlphaFoldDB" id="A0AAN7HY05"/>
<evidence type="ECO:0000313" key="7">
    <source>
        <dbReference type="Proteomes" id="UP001304243"/>
    </source>
</evidence>
<dbReference type="CDD" id="cd12446">
    <property type="entry name" value="RRM_RBM25"/>
    <property type="match status" value="1"/>
</dbReference>
<feature type="region of interest" description="Disordered" evidence="3">
    <location>
        <begin position="234"/>
        <end position="327"/>
    </location>
</feature>
<dbReference type="InterPro" id="IPR012677">
    <property type="entry name" value="Nucleotide-bd_a/b_plait_sf"/>
</dbReference>
<keyword evidence="1" id="KW-0507">mRNA processing</keyword>
<feature type="domain" description="PWI" evidence="5">
    <location>
        <begin position="510"/>
        <end position="601"/>
    </location>
</feature>
<feature type="region of interest" description="Disordered" evidence="3">
    <location>
        <begin position="1"/>
        <end position="65"/>
    </location>
</feature>
<dbReference type="GeneID" id="89956333"/>
<feature type="compositionally biased region" description="Basic and acidic residues" evidence="3">
    <location>
        <begin position="248"/>
        <end position="276"/>
    </location>
</feature>
<dbReference type="InterPro" id="IPR034268">
    <property type="entry name" value="RBM25_RRM"/>
</dbReference>
<dbReference type="EMBL" id="JASEJX010000030">
    <property type="protein sequence ID" value="KAK4511432.1"/>
    <property type="molecule type" value="Genomic_DNA"/>
</dbReference>
<dbReference type="GO" id="GO:0003729">
    <property type="term" value="F:mRNA binding"/>
    <property type="evidence" value="ECO:0007669"/>
    <property type="project" value="TreeGrafter"/>
</dbReference>
<protein>
    <submittedName>
        <fullName evidence="6">Uncharacterized protein</fullName>
    </submittedName>
</protein>
<name>A0AAN7HY05_9FUNG</name>
<dbReference type="PANTHER" id="PTHR18806:SF4">
    <property type="entry name" value="RNA-BINDING PROTEIN 25"/>
    <property type="match status" value="1"/>
</dbReference>
<dbReference type="PROSITE" id="PS50102">
    <property type="entry name" value="RRM"/>
    <property type="match status" value="1"/>
</dbReference>
<dbReference type="SMART" id="SM00360">
    <property type="entry name" value="RRM"/>
    <property type="match status" value="1"/>
</dbReference>
<feature type="compositionally biased region" description="Pro residues" evidence="3">
    <location>
        <begin position="12"/>
        <end position="33"/>
    </location>
</feature>
<dbReference type="Pfam" id="PF00076">
    <property type="entry name" value="RRM_1"/>
    <property type="match status" value="1"/>
</dbReference>